<evidence type="ECO:0000313" key="8">
    <source>
        <dbReference type="EMBL" id="BAZ94181.1"/>
    </source>
</evidence>
<dbReference type="GO" id="GO:0005524">
    <property type="term" value="F:ATP binding"/>
    <property type="evidence" value="ECO:0007669"/>
    <property type="project" value="UniProtKB-KW"/>
</dbReference>
<evidence type="ECO:0000259" key="7">
    <source>
        <dbReference type="PROSITE" id="PS50112"/>
    </source>
</evidence>
<organism evidence="8 9">
    <name type="scientific">Thiohalobacter thiocyanaticus</name>
    <dbReference type="NCBI Taxonomy" id="585455"/>
    <lineage>
        <taxon>Bacteria</taxon>
        <taxon>Pseudomonadati</taxon>
        <taxon>Pseudomonadota</taxon>
        <taxon>Gammaproteobacteria</taxon>
        <taxon>Thiohalobacterales</taxon>
        <taxon>Thiohalobacteraceae</taxon>
        <taxon>Thiohalobacter</taxon>
    </lineage>
</organism>
<dbReference type="InterPro" id="IPR000014">
    <property type="entry name" value="PAS"/>
</dbReference>
<dbReference type="CDD" id="cd00009">
    <property type="entry name" value="AAA"/>
    <property type="match status" value="1"/>
</dbReference>
<dbReference type="InterPro" id="IPR025944">
    <property type="entry name" value="Sigma_54_int_dom_CS"/>
</dbReference>
<evidence type="ECO:0000256" key="1">
    <source>
        <dbReference type="ARBA" id="ARBA00022741"/>
    </source>
</evidence>
<evidence type="ECO:0000313" key="9">
    <source>
        <dbReference type="Proteomes" id="UP000218765"/>
    </source>
</evidence>
<dbReference type="InterPro" id="IPR009057">
    <property type="entry name" value="Homeodomain-like_sf"/>
</dbReference>
<dbReference type="FunFam" id="3.40.50.300:FF:000006">
    <property type="entry name" value="DNA-binding transcriptional regulator NtrC"/>
    <property type="match status" value="1"/>
</dbReference>
<dbReference type="PROSITE" id="PS00688">
    <property type="entry name" value="SIGMA54_INTERACT_3"/>
    <property type="match status" value="1"/>
</dbReference>
<dbReference type="NCBIfam" id="TIGR00229">
    <property type="entry name" value="sensory_box"/>
    <property type="match status" value="1"/>
</dbReference>
<dbReference type="PROSITE" id="PS50112">
    <property type="entry name" value="PAS"/>
    <property type="match status" value="1"/>
</dbReference>
<name>A0A1Z4VRC0_9GAMM</name>
<dbReference type="SUPFAM" id="SSF52540">
    <property type="entry name" value="P-loop containing nucleoside triphosphate hydrolases"/>
    <property type="match status" value="1"/>
</dbReference>
<dbReference type="KEGG" id="ttc:FOKN1_1795"/>
<dbReference type="Pfam" id="PF08448">
    <property type="entry name" value="PAS_4"/>
    <property type="match status" value="1"/>
</dbReference>
<dbReference type="InterPro" id="IPR027417">
    <property type="entry name" value="P-loop_NTPase"/>
</dbReference>
<keyword evidence="3" id="KW-0805">Transcription regulation</keyword>
<dbReference type="Pfam" id="PF02954">
    <property type="entry name" value="HTH_8"/>
    <property type="match status" value="1"/>
</dbReference>
<dbReference type="InterPro" id="IPR002197">
    <property type="entry name" value="HTH_Fis"/>
</dbReference>
<evidence type="ECO:0000256" key="2">
    <source>
        <dbReference type="ARBA" id="ARBA00022840"/>
    </source>
</evidence>
<dbReference type="InterPro" id="IPR013656">
    <property type="entry name" value="PAS_4"/>
</dbReference>
<dbReference type="GO" id="GO:0043565">
    <property type="term" value="F:sequence-specific DNA binding"/>
    <property type="evidence" value="ECO:0007669"/>
    <property type="project" value="InterPro"/>
</dbReference>
<reference evidence="8 9" key="1">
    <citation type="submission" date="2017-05" db="EMBL/GenBank/DDBJ databases">
        <title>Thiocyanate degradation by Thiohalobacter thiocyanaticus FOKN1.</title>
        <authorList>
            <person name="Oshiki M."/>
            <person name="Fukushima T."/>
            <person name="Kawano S."/>
            <person name="Nakagawa J."/>
        </authorList>
    </citation>
    <scope>NUCLEOTIDE SEQUENCE [LARGE SCALE GENOMIC DNA]</scope>
    <source>
        <strain evidence="8 9">FOKN1</strain>
    </source>
</reference>
<dbReference type="PANTHER" id="PTHR32071:SF113">
    <property type="entry name" value="ALGINATE BIOSYNTHESIS TRANSCRIPTIONAL REGULATORY PROTEIN ALGB"/>
    <property type="match status" value="1"/>
</dbReference>
<dbReference type="SMART" id="SM00382">
    <property type="entry name" value="AAA"/>
    <property type="match status" value="1"/>
</dbReference>
<protein>
    <submittedName>
        <fullName evidence="8">Putative transcriptional regulator</fullName>
    </submittedName>
</protein>
<evidence type="ECO:0000256" key="3">
    <source>
        <dbReference type="ARBA" id="ARBA00023015"/>
    </source>
</evidence>
<dbReference type="InterPro" id="IPR003593">
    <property type="entry name" value="AAA+_ATPase"/>
</dbReference>
<dbReference type="Gene3D" id="3.40.50.300">
    <property type="entry name" value="P-loop containing nucleotide triphosphate hydrolases"/>
    <property type="match status" value="1"/>
</dbReference>
<dbReference type="PANTHER" id="PTHR32071">
    <property type="entry name" value="TRANSCRIPTIONAL REGULATORY PROTEIN"/>
    <property type="match status" value="1"/>
</dbReference>
<keyword evidence="4" id="KW-0238">DNA-binding</keyword>
<dbReference type="SUPFAM" id="SSF55785">
    <property type="entry name" value="PYP-like sensor domain (PAS domain)"/>
    <property type="match status" value="1"/>
</dbReference>
<evidence type="ECO:0000256" key="4">
    <source>
        <dbReference type="ARBA" id="ARBA00023125"/>
    </source>
</evidence>
<dbReference type="GO" id="GO:0006355">
    <property type="term" value="P:regulation of DNA-templated transcription"/>
    <property type="evidence" value="ECO:0007669"/>
    <property type="project" value="InterPro"/>
</dbReference>
<keyword evidence="2" id="KW-0067">ATP-binding</keyword>
<keyword evidence="1" id="KW-0547">Nucleotide-binding</keyword>
<dbReference type="CDD" id="cd00130">
    <property type="entry name" value="PAS"/>
    <property type="match status" value="1"/>
</dbReference>
<dbReference type="Gene3D" id="1.10.8.60">
    <property type="match status" value="1"/>
</dbReference>
<gene>
    <name evidence="8" type="ORF">FOKN1_1795</name>
</gene>
<dbReference type="InterPro" id="IPR002078">
    <property type="entry name" value="Sigma_54_int"/>
</dbReference>
<evidence type="ECO:0000259" key="6">
    <source>
        <dbReference type="PROSITE" id="PS50045"/>
    </source>
</evidence>
<evidence type="ECO:0000256" key="5">
    <source>
        <dbReference type="ARBA" id="ARBA00023163"/>
    </source>
</evidence>
<keyword evidence="9" id="KW-1185">Reference proteome</keyword>
<dbReference type="InterPro" id="IPR058031">
    <property type="entry name" value="AAA_lid_NorR"/>
</dbReference>
<keyword evidence="5" id="KW-0804">Transcription</keyword>
<dbReference type="PROSITE" id="PS50045">
    <property type="entry name" value="SIGMA54_INTERACT_4"/>
    <property type="match status" value="1"/>
</dbReference>
<dbReference type="InterPro" id="IPR025943">
    <property type="entry name" value="Sigma_54_int_dom_ATP-bd_2"/>
</dbReference>
<accession>A0A1Z4VRC0</accession>
<dbReference type="InterPro" id="IPR035965">
    <property type="entry name" value="PAS-like_dom_sf"/>
</dbReference>
<dbReference type="SUPFAM" id="SSF46689">
    <property type="entry name" value="Homeodomain-like"/>
    <property type="match status" value="1"/>
</dbReference>
<dbReference type="Pfam" id="PF25601">
    <property type="entry name" value="AAA_lid_14"/>
    <property type="match status" value="1"/>
</dbReference>
<dbReference type="Pfam" id="PF00158">
    <property type="entry name" value="Sigma54_activat"/>
    <property type="match status" value="1"/>
</dbReference>
<dbReference type="PROSITE" id="PS00676">
    <property type="entry name" value="SIGMA54_INTERACT_2"/>
    <property type="match status" value="1"/>
</dbReference>
<dbReference type="Gene3D" id="1.10.10.60">
    <property type="entry name" value="Homeodomain-like"/>
    <property type="match status" value="1"/>
</dbReference>
<dbReference type="PRINTS" id="PR01590">
    <property type="entry name" value="HTHFIS"/>
</dbReference>
<sequence length="432" mass="48214">MPNPFVVIDGDFNIVAANRSYRERYGVESDQIVGRKCHQVSHHSDEPCSHHGEHCPLEEVFNRRQATQVMHIHYDGNGREEYVQLHASPLLDDDGRVRYIGETIFPVAAPDATTDTLLVGRSRPLLRMTSLLQRVAPTQTTALLLGESGVGKEEVAKYIHHYSRRANGAFIVVDCGALGESLIESELFGYEKGAFTGAAQRKKGLFEAANGGTLFIDEVGELPLPLQTKLLRVLESGQIRRIGGTDYIDVDVRIITATNRDLQRMVAAGEFRQDLYYRLSAFPVYVPTLRERKDDIPQLAEHFLAGMEGADRHLPLSAEVIEALLDHDYPGNVRELRNIIERAAILAADDMIRPEHIVFEDTQTPIDTQVPSHRTDTLLSRRSGRLSAQDVMSALDRANGHRARAAGLLGVSERTLYRYISKLKLDISHPAP</sequence>
<dbReference type="Proteomes" id="UP000218765">
    <property type="component" value="Chromosome"/>
</dbReference>
<dbReference type="EMBL" id="AP018052">
    <property type="protein sequence ID" value="BAZ94181.1"/>
    <property type="molecule type" value="Genomic_DNA"/>
</dbReference>
<feature type="domain" description="PAS" evidence="7">
    <location>
        <begin position="1"/>
        <end position="35"/>
    </location>
</feature>
<dbReference type="Gene3D" id="3.30.450.20">
    <property type="entry name" value="PAS domain"/>
    <property type="match status" value="1"/>
</dbReference>
<proteinExistence type="predicted"/>
<dbReference type="AlphaFoldDB" id="A0A1Z4VRC0"/>
<feature type="domain" description="Sigma-54 factor interaction" evidence="6">
    <location>
        <begin position="118"/>
        <end position="345"/>
    </location>
</feature>